<evidence type="ECO:0000256" key="2">
    <source>
        <dbReference type="ARBA" id="ARBA00023306"/>
    </source>
</evidence>
<evidence type="ECO:0000259" key="4">
    <source>
        <dbReference type="PROSITE" id="PS50003"/>
    </source>
</evidence>
<organism evidence="5 6">
    <name type="scientific">Pichia membranifaciens NRRL Y-2026</name>
    <dbReference type="NCBI Taxonomy" id="763406"/>
    <lineage>
        <taxon>Eukaryota</taxon>
        <taxon>Fungi</taxon>
        <taxon>Dikarya</taxon>
        <taxon>Ascomycota</taxon>
        <taxon>Saccharomycotina</taxon>
        <taxon>Pichiomycetes</taxon>
        <taxon>Pichiales</taxon>
        <taxon>Pichiaceae</taxon>
        <taxon>Pichia</taxon>
    </lineage>
</organism>
<feature type="region of interest" description="Disordered" evidence="3">
    <location>
        <begin position="1"/>
        <end position="35"/>
    </location>
</feature>
<name>A0A1E3NNA5_9ASCO</name>
<dbReference type="GO" id="GO:0097271">
    <property type="term" value="P:protein localization to bud neck"/>
    <property type="evidence" value="ECO:0007669"/>
    <property type="project" value="TreeGrafter"/>
</dbReference>
<dbReference type="GO" id="GO:0005525">
    <property type="term" value="F:GTP binding"/>
    <property type="evidence" value="ECO:0007669"/>
    <property type="project" value="TreeGrafter"/>
</dbReference>
<dbReference type="SMART" id="SM00233">
    <property type="entry name" value="PH"/>
    <property type="match status" value="1"/>
</dbReference>
<dbReference type="RefSeq" id="XP_019018046.1">
    <property type="nucleotide sequence ID" value="XM_019161323.1"/>
</dbReference>
<dbReference type="STRING" id="763406.A0A1E3NNA5"/>
<evidence type="ECO:0000256" key="3">
    <source>
        <dbReference type="SAM" id="MobiDB-lite"/>
    </source>
</evidence>
<feature type="region of interest" description="Disordered" evidence="3">
    <location>
        <begin position="1183"/>
        <end position="1211"/>
    </location>
</feature>
<keyword evidence="2" id="KW-0131">Cell cycle</keyword>
<feature type="region of interest" description="Disordered" evidence="3">
    <location>
        <begin position="540"/>
        <end position="563"/>
    </location>
</feature>
<protein>
    <recommendedName>
        <fullName evidence="4">PH domain-containing protein</fullName>
    </recommendedName>
</protein>
<dbReference type="InterPro" id="IPR001849">
    <property type="entry name" value="PH_domain"/>
</dbReference>
<feature type="compositionally biased region" description="Polar residues" evidence="3">
    <location>
        <begin position="128"/>
        <end position="139"/>
    </location>
</feature>
<dbReference type="Gene3D" id="2.30.29.30">
    <property type="entry name" value="Pleckstrin-homology domain (PH domain)/Phosphotyrosine-binding domain (PTB)"/>
    <property type="match status" value="1"/>
</dbReference>
<dbReference type="EMBL" id="KV454003">
    <property type="protein sequence ID" value="ODQ46933.1"/>
    <property type="molecule type" value="Genomic_DNA"/>
</dbReference>
<feature type="region of interest" description="Disordered" evidence="3">
    <location>
        <begin position="1116"/>
        <end position="1146"/>
    </location>
</feature>
<accession>A0A1E3NNA5</accession>
<dbReference type="GO" id="GO:0000142">
    <property type="term" value="C:cellular bud neck contractile ring"/>
    <property type="evidence" value="ECO:0007669"/>
    <property type="project" value="TreeGrafter"/>
</dbReference>
<feature type="compositionally biased region" description="Acidic residues" evidence="3">
    <location>
        <begin position="110"/>
        <end position="119"/>
    </location>
</feature>
<feature type="region of interest" description="Disordered" evidence="3">
    <location>
        <begin position="709"/>
        <end position="739"/>
    </location>
</feature>
<dbReference type="GeneID" id="30178010"/>
<dbReference type="SUPFAM" id="SSF50729">
    <property type="entry name" value="PH domain-like"/>
    <property type="match status" value="1"/>
</dbReference>
<dbReference type="PROSITE" id="PS50003">
    <property type="entry name" value="PH_DOMAIN"/>
    <property type="match status" value="1"/>
</dbReference>
<evidence type="ECO:0000313" key="5">
    <source>
        <dbReference type="EMBL" id="ODQ46933.1"/>
    </source>
</evidence>
<feature type="compositionally biased region" description="Acidic residues" evidence="3">
    <location>
        <begin position="391"/>
        <end position="401"/>
    </location>
</feature>
<dbReference type="Proteomes" id="UP000094455">
    <property type="component" value="Unassembled WGS sequence"/>
</dbReference>
<reference evidence="5 6" key="1">
    <citation type="journal article" date="2016" name="Proc. Natl. Acad. Sci. U.S.A.">
        <title>Comparative genomics of biotechnologically important yeasts.</title>
        <authorList>
            <person name="Riley R."/>
            <person name="Haridas S."/>
            <person name="Wolfe K.H."/>
            <person name="Lopes M.R."/>
            <person name="Hittinger C.T."/>
            <person name="Goeker M."/>
            <person name="Salamov A.A."/>
            <person name="Wisecaver J.H."/>
            <person name="Long T.M."/>
            <person name="Calvey C.H."/>
            <person name="Aerts A.L."/>
            <person name="Barry K.W."/>
            <person name="Choi C."/>
            <person name="Clum A."/>
            <person name="Coughlan A.Y."/>
            <person name="Deshpande S."/>
            <person name="Douglass A.P."/>
            <person name="Hanson S.J."/>
            <person name="Klenk H.-P."/>
            <person name="LaButti K.M."/>
            <person name="Lapidus A."/>
            <person name="Lindquist E.A."/>
            <person name="Lipzen A.M."/>
            <person name="Meier-Kolthoff J.P."/>
            <person name="Ohm R.A."/>
            <person name="Otillar R.P."/>
            <person name="Pangilinan J.L."/>
            <person name="Peng Y."/>
            <person name="Rokas A."/>
            <person name="Rosa C.A."/>
            <person name="Scheuner C."/>
            <person name="Sibirny A.A."/>
            <person name="Slot J.C."/>
            <person name="Stielow J.B."/>
            <person name="Sun H."/>
            <person name="Kurtzman C.P."/>
            <person name="Blackwell M."/>
            <person name="Grigoriev I.V."/>
            <person name="Jeffries T.W."/>
        </authorList>
    </citation>
    <scope>NUCLEOTIDE SEQUENCE [LARGE SCALE GENOMIC DNA]</scope>
    <source>
        <strain evidence="5 6">NRRL Y-2026</strain>
    </source>
</reference>
<feature type="compositionally biased region" description="Polar residues" evidence="3">
    <location>
        <begin position="727"/>
        <end position="739"/>
    </location>
</feature>
<feature type="compositionally biased region" description="Polar residues" evidence="3">
    <location>
        <begin position="21"/>
        <end position="35"/>
    </location>
</feature>
<proteinExistence type="predicted"/>
<dbReference type="Pfam" id="PF00169">
    <property type="entry name" value="PH"/>
    <property type="match status" value="1"/>
</dbReference>
<sequence>MFATSSDENIPLMASHDAESAMSSPFQSPSKSFNDMKSNLSSKDIFRIANQSVDEFLSEIESKNQASDISLPELQQVRTPPQSPSTQPLHVEKNILSSLDNKIGAVAGSGEDEEEEDVTPTDIVRDPSTLSVATHNRQLNGPKPPTQSPAKSPIKSPKKVTIDESPSRVHNYEVEKESDFDSDSDVSCSSFDKQNLHWSKVSIKPFDKDSQSLASKFAHLPSKPLPKITPSQSDYSIKSMPNMNYLELDSDDSDITIAPSPATHLSAPKRVLSSSSSFNQFHYDHDHYMQDMKAGNLVEPKDIKSKISYSDKLKKDLVQSNAVPLTQQLRNHLLEGFQDDAGLDRSDSVKSMMSISADDCKLDTKHPNAKVERSDVPERDEIVKLNKEQADFSESENEEDDTLSKINNPKNRDSGNTHKRTSSLSKLVGNIIGSISGRGLDPDPVAYDDIEQDVANLRKTSLRNISVQSVATTITESGFVSAEEGPDDNNDNTEELLLPSYNHQQEIGKVSPDETIDTIVVTPTEEQHPGDLLPVAKPTGSNTPSNTILEPHLNSPVSRPDDQASILQEAIASSSNNTSFGSDDFILHVPFEDDILDAEFNEFNKSIQTRTASNTSSSGSQSRVISIERTERNEMLDIWSKQRNYNMPFRRHKAFDSIHAPSKSYVVEADHHKAIKIINAAPEFRTFSDENSWIYRELEVLPNGVNKNLVKPSSHSHTNSDSRRLQRASSKSSTPNTLKVVSHTVESNVSTIPNLKNSFSISVDAEDLNNLSGASVIKHTESIRSINPNQTNNMTALNLSMESNDDASRFSQIYENSLLNDLKNWNPDYSSADQSYDIPKKFVNSHPARQDSIDILKQVWHDTNEQDVVKLTHSDTFQRLNGKNIEDFLNKKRTISDEYHVKQANVSKARVQNDHIVLPEQRASIYQFGNESYSKIVPELGIADIDSDGNYYYGNDNQNSLMRDDNSGFEFNLNGDDSSDAAEQDELEKQMITDSKKLEVEILRNDELVLKNSDLSYPAGNNLLTPPKSPVSPARQKMVEKFEKQLKQKREQQAQKEVLELLQNKIHQEAQLVQAFSPPPKTKKTANMISAKKRSYSVNEDSLDNIYENFDNSPTRISYVSPKRDEVEASKSASPERNANGEISFNPFESPKIKSLVKPESNIFNVPAKALINDAGSANPFLDDESSSNFQKIPSVSQGADTENSNLDNDKTQPIITAQPKVKTDAIPLVNGEQGRLFIKLKDISGLRIPDLKKRNAKFQLVLDNGIHCIKTDFVDAGSQANIPLSKEFELIVAEKLNIIITLKLKYDKPQPKTVEVAEKKKVKSKGMMGKLMGKKETRVVKKMVTQPAEEDALASYVASDGSFSKLKISFDEYKEQIFAKPSTYALTCFNEWKTTKTEMGVVRNFKPIPICTLNMKMMFVPRTTEHEILPISIANALAQLKQVRKLTDVKNEGYMSQEGGDVEMWTKRLYKLDNYDLLAYNISSSKLKAKINLKKVVEVSSPRTLSASNTQNSTAANLPAKKRDFSDIDGMILNNGFKIRFSNNETISFGCDTAAERDRWINCFEQLIMVNRFQRQPWLVSMAQAMKDVPIDSMVV</sequence>
<feature type="compositionally biased region" description="Basic and acidic residues" evidence="3">
    <location>
        <begin position="363"/>
        <end position="390"/>
    </location>
</feature>
<feature type="compositionally biased region" description="Polar residues" evidence="3">
    <location>
        <begin position="76"/>
        <end position="88"/>
    </location>
</feature>
<feature type="compositionally biased region" description="Basic and acidic residues" evidence="3">
    <location>
        <begin position="160"/>
        <end position="179"/>
    </location>
</feature>
<feature type="region of interest" description="Disordered" evidence="3">
    <location>
        <begin position="363"/>
        <end position="422"/>
    </location>
</feature>
<dbReference type="OrthoDB" id="3991520at2759"/>
<evidence type="ECO:0000256" key="1">
    <source>
        <dbReference type="ARBA" id="ARBA00022618"/>
    </source>
</evidence>
<dbReference type="GO" id="GO:0007120">
    <property type="term" value="P:axial cellular bud site selection"/>
    <property type="evidence" value="ECO:0007669"/>
    <property type="project" value="TreeGrafter"/>
</dbReference>
<feature type="compositionally biased region" description="Polar residues" evidence="3">
    <location>
        <begin position="1187"/>
        <end position="1211"/>
    </location>
</feature>
<evidence type="ECO:0000313" key="6">
    <source>
        <dbReference type="Proteomes" id="UP000094455"/>
    </source>
</evidence>
<dbReference type="InterPro" id="IPR052007">
    <property type="entry name" value="Bud4"/>
</dbReference>
<dbReference type="InterPro" id="IPR011993">
    <property type="entry name" value="PH-like_dom_sf"/>
</dbReference>
<feature type="domain" description="PH" evidence="4">
    <location>
        <begin position="1449"/>
        <end position="1570"/>
    </location>
</feature>
<dbReference type="PANTHER" id="PTHR36100:SF1">
    <property type="entry name" value="BUD SITE SELECTION PROTEIN 4"/>
    <property type="match status" value="1"/>
</dbReference>
<feature type="region of interest" description="Disordered" evidence="3">
    <location>
        <begin position="67"/>
        <end position="186"/>
    </location>
</feature>
<feature type="compositionally biased region" description="Polar residues" evidence="3">
    <location>
        <begin position="1131"/>
        <end position="1143"/>
    </location>
</feature>
<keyword evidence="1" id="KW-0132">Cell division</keyword>
<dbReference type="PANTHER" id="PTHR36100">
    <property type="entry name" value="BUD SITE SELECTION PROTEIN 4"/>
    <property type="match status" value="1"/>
</dbReference>
<keyword evidence="6" id="KW-1185">Reference proteome</keyword>
<gene>
    <name evidence="5" type="ORF">PICMEDRAFT_16738</name>
</gene>